<dbReference type="PANTHER" id="PTHR43199:SF1">
    <property type="entry name" value="GLUTATHIONE HYDROLASE PROENZYME"/>
    <property type="match status" value="1"/>
</dbReference>
<keyword evidence="5 9" id="KW-0378">Hydrolase</keyword>
<proteinExistence type="inferred from homology"/>
<gene>
    <name evidence="11" type="primary">ggt</name>
    <name evidence="11" type="ORF">ACFOY7_12355</name>
</gene>
<dbReference type="Pfam" id="PF01019">
    <property type="entry name" value="G_glu_transpept"/>
    <property type="match status" value="1"/>
</dbReference>
<evidence type="ECO:0000313" key="12">
    <source>
        <dbReference type="Proteomes" id="UP001595882"/>
    </source>
</evidence>
<protein>
    <recommendedName>
        <fullName evidence="9">Glutathione hydrolase proenzyme</fullName>
        <ecNumber evidence="9">2.3.2.2</ecNumber>
        <ecNumber evidence="9">3.4.19.13</ecNumber>
    </recommendedName>
    <component>
        <recommendedName>
            <fullName evidence="9">Glutathione hydrolase large chain</fullName>
        </recommendedName>
    </component>
    <component>
        <recommendedName>
            <fullName evidence="9">Glutathione hydrolase small chain</fullName>
        </recommendedName>
    </component>
</protein>
<dbReference type="GO" id="GO:0103068">
    <property type="term" value="F:leukotriene C4 gamma-glutamyl transferase activity"/>
    <property type="evidence" value="ECO:0007669"/>
    <property type="project" value="UniProtKB-EC"/>
</dbReference>
<sequence length="572" mass="63685">MSLEEVFKNQKPGKTASNWETAEGNIGMVSCAIEEAAEAGEQVLKDGGNAIDAVIAMQLALIPTEAMNTSIGAGGFIVYYDNEKKETKVINGHTKAPAAARPDLFHDENGEIMPFDERSTSPLSVGVPGIMRAMELAQEKYGTMPLERLIEPAIQLAEEDFEINRLWDRTLDIFKDRLGDEAKKLFVPNGERLREGDKLKQKDLAKALKIIRDEGFKAVYEGEIADAIVATLEKQGGILTKEDLKNYEATIDEPFWGSYKEYDLAFPGPPNGGGFAVAQLLKLLEPIDITKYGLHSWQKYHILAEMLRIVIADQQTHLGDPSVVDIPMEGLFHPDYLEERRKVFSFDHRKEDIKGGNPWKYQQGKPDREMKRDDTKKGMDTTHFTAVDRWGNIAACTSSIERIFGSGIMVEGYGFMLNNDLTDFNPEPGTTNELNANKFAVSSKAPTIVFHNGKPFFTLGSPGASTIIGSVVQVFLHVLEFKMDLREAIAETRIFNNPDLSMEWEDGINEVAMEKLKQLGYELDRSFQTQTADNRIGDIQAILIDPNTGKLYGAADSPRPGQAIGVKKERNE</sequence>
<comment type="PTM">
    <text evidence="9">Cleaved by autocatalysis into a large and a small subunit.</text>
</comment>
<comment type="caution">
    <text evidence="11">The sequence shown here is derived from an EMBL/GenBank/DDBJ whole genome shotgun (WGS) entry which is preliminary data.</text>
</comment>
<dbReference type="EC" id="3.4.19.13" evidence="9"/>
<dbReference type="InterPro" id="IPR043137">
    <property type="entry name" value="GGT_ssub_C"/>
</dbReference>
<dbReference type="InterPro" id="IPR000101">
    <property type="entry name" value="GGT_peptidase"/>
</dbReference>
<dbReference type="Gene3D" id="1.10.246.130">
    <property type="match status" value="1"/>
</dbReference>
<reference evidence="12" key="1">
    <citation type="journal article" date="2019" name="Int. J. Syst. Evol. Microbiol.">
        <title>The Global Catalogue of Microorganisms (GCM) 10K type strain sequencing project: providing services to taxonomists for standard genome sequencing and annotation.</title>
        <authorList>
            <consortium name="The Broad Institute Genomics Platform"/>
            <consortium name="The Broad Institute Genome Sequencing Center for Infectious Disease"/>
            <person name="Wu L."/>
            <person name="Ma J."/>
        </authorList>
    </citation>
    <scope>NUCLEOTIDE SEQUENCE [LARGE SCALE GENOMIC DNA]</scope>
    <source>
        <strain evidence="12">CCUG 37865</strain>
    </source>
</reference>
<dbReference type="Gene3D" id="3.60.20.40">
    <property type="match status" value="1"/>
</dbReference>
<evidence type="ECO:0000256" key="8">
    <source>
        <dbReference type="ARBA" id="ARBA00047417"/>
    </source>
</evidence>
<evidence type="ECO:0000256" key="10">
    <source>
        <dbReference type="SAM" id="MobiDB-lite"/>
    </source>
</evidence>
<keyword evidence="12" id="KW-1185">Reference proteome</keyword>
<comment type="catalytic activity">
    <reaction evidence="1 9">
        <text>an S-substituted glutathione + H2O = an S-substituted L-cysteinylglycine + L-glutamate</text>
        <dbReference type="Rhea" id="RHEA:59468"/>
        <dbReference type="ChEBI" id="CHEBI:15377"/>
        <dbReference type="ChEBI" id="CHEBI:29985"/>
        <dbReference type="ChEBI" id="CHEBI:90779"/>
        <dbReference type="ChEBI" id="CHEBI:143103"/>
        <dbReference type="EC" id="3.4.19.13"/>
    </reaction>
</comment>
<dbReference type="PANTHER" id="PTHR43199">
    <property type="entry name" value="GLUTATHIONE HYDROLASE"/>
    <property type="match status" value="1"/>
</dbReference>
<dbReference type="RefSeq" id="WP_390252390.1">
    <property type="nucleotide sequence ID" value="NZ_JBHSDT010000008.1"/>
</dbReference>
<evidence type="ECO:0000256" key="5">
    <source>
        <dbReference type="ARBA" id="ARBA00022801"/>
    </source>
</evidence>
<accession>A0ABV8WVV6</accession>
<name>A0ABV8WVV6_9BACI</name>
<comment type="subunit">
    <text evidence="9">This enzyme consists of two polypeptide chains, which are synthesized in precursor form from a single polypeptide.</text>
</comment>
<dbReference type="Proteomes" id="UP001595882">
    <property type="component" value="Unassembled WGS sequence"/>
</dbReference>
<dbReference type="PRINTS" id="PR01210">
    <property type="entry name" value="GGTRANSPTASE"/>
</dbReference>
<evidence type="ECO:0000256" key="3">
    <source>
        <dbReference type="ARBA" id="ARBA00009381"/>
    </source>
</evidence>
<keyword evidence="9" id="KW-0317">Glutathione biosynthesis</keyword>
<keyword evidence="6 9" id="KW-0865">Zymogen</keyword>
<comment type="catalytic activity">
    <reaction evidence="8 9">
        <text>an N-terminal (5-L-glutamyl)-[peptide] + an alpha-amino acid = 5-L-glutamyl amino acid + an N-terminal L-alpha-aminoacyl-[peptide]</text>
        <dbReference type="Rhea" id="RHEA:23904"/>
        <dbReference type="Rhea" id="RHEA-COMP:9780"/>
        <dbReference type="Rhea" id="RHEA-COMP:9795"/>
        <dbReference type="ChEBI" id="CHEBI:77644"/>
        <dbReference type="ChEBI" id="CHEBI:78597"/>
        <dbReference type="ChEBI" id="CHEBI:78599"/>
        <dbReference type="ChEBI" id="CHEBI:78608"/>
        <dbReference type="EC" id="2.3.2.2"/>
    </reaction>
</comment>
<evidence type="ECO:0000313" key="11">
    <source>
        <dbReference type="EMBL" id="MFC4403860.1"/>
    </source>
</evidence>
<comment type="catalytic activity">
    <reaction evidence="2 9">
        <text>glutathione + H2O = L-cysteinylglycine + L-glutamate</text>
        <dbReference type="Rhea" id="RHEA:28807"/>
        <dbReference type="ChEBI" id="CHEBI:15377"/>
        <dbReference type="ChEBI" id="CHEBI:29985"/>
        <dbReference type="ChEBI" id="CHEBI:57925"/>
        <dbReference type="ChEBI" id="CHEBI:61694"/>
        <dbReference type="EC" id="3.4.19.13"/>
    </reaction>
</comment>
<dbReference type="NCBIfam" id="TIGR00066">
    <property type="entry name" value="g_glut_trans"/>
    <property type="match status" value="1"/>
</dbReference>
<evidence type="ECO:0000256" key="2">
    <source>
        <dbReference type="ARBA" id="ARBA00001089"/>
    </source>
</evidence>
<evidence type="ECO:0000256" key="4">
    <source>
        <dbReference type="ARBA" id="ARBA00022679"/>
    </source>
</evidence>
<keyword evidence="4 9" id="KW-0808">Transferase</keyword>
<evidence type="ECO:0000256" key="7">
    <source>
        <dbReference type="ARBA" id="ARBA00023315"/>
    </source>
</evidence>
<comment type="similarity">
    <text evidence="3 9">Belongs to the gamma-glutamyltransferase family.</text>
</comment>
<evidence type="ECO:0000256" key="9">
    <source>
        <dbReference type="RuleBase" id="RU368036"/>
    </source>
</evidence>
<evidence type="ECO:0000256" key="1">
    <source>
        <dbReference type="ARBA" id="ARBA00001049"/>
    </source>
</evidence>
<dbReference type="SUPFAM" id="SSF56235">
    <property type="entry name" value="N-terminal nucleophile aminohydrolases (Ntn hydrolases)"/>
    <property type="match status" value="1"/>
</dbReference>
<dbReference type="InterPro" id="IPR043138">
    <property type="entry name" value="GGT_lsub"/>
</dbReference>
<keyword evidence="7 9" id="KW-0012">Acyltransferase</keyword>
<dbReference type="InterPro" id="IPR029055">
    <property type="entry name" value="Ntn_hydrolases_N"/>
</dbReference>
<comment type="pathway">
    <text evidence="9">Sulfur metabolism; glutathione metabolism.</text>
</comment>
<dbReference type="EMBL" id="JBHSDT010000008">
    <property type="protein sequence ID" value="MFC4403860.1"/>
    <property type="molecule type" value="Genomic_DNA"/>
</dbReference>
<organism evidence="11 12">
    <name type="scientific">Gracilibacillus xinjiangensis</name>
    <dbReference type="NCBI Taxonomy" id="1193282"/>
    <lineage>
        <taxon>Bacteria</taxon>
        <taxon>Bacillati</taxon>
        <taxon>Bacillota</taxon>
        <taxon>Bacilli</taxon>
        <taxon>Bacillales</taxon>
        <taxon>Bacillaceae</taxon>
        <taxon>Gracilibacillus</taxon>
    </lineage>
</organism>
<evidence type="ECO:0000256" key="6">
    <source>
        <dbReference type="ARBA" id="ARBA00023145"/>
    </source>
</evidence>
<feature type="region of interest" description="Disordered" evidence="10">
    <location>
        <begin position="355"/>
        <end position="376"/>
    </location>
</feature>
<dbReference type="InterPro" id="IPR051792">
    <property type="entry name" value="GGT_bact"/>
</dbReference>
<feature type="compositionally biased region" description="Basic and acidic residues" evidence="10">
    <location>
        <begin position="365"/>
        <end position="376"/>
    </location>
</feature>
<dbReference type="EC" id="2.3.2.2" evidence="9"/>